<gene>
    <name evidence="2" type="ORF">FPY71_05690</name>
</gene>
<evidence type="ECO:0000313" key="3">
    <source>
        <dbReference type="Proteomes" id="UP000324738"/>
    </source>
</evidence>
<name>A0A5B0E169_9HYPH</name>
<accession>A0A5B0E169</accession>
<sequence>MSILATLGALMRDLAKQGLSALEAIFERLRTLYAGDTETRRRVAFSVAMIALAAKMAKADGVVTQNEITAFRRIFVIPPEEVANVFRLYDLAQQDTAGYELYAARLRRLCSTSCDGDCAMLTDVLDGLFFIAAADGMVHERELDFLSDISRIFGLSDREFERIKARHVLSGPQGDYAILGVSPTDTMSVIRSRYLDLVRENHPDRLQARGLPEEFMAIATERMKAINAAWDNISKVSVA</sequence>
<dbReference type="Gene3D" id="1.10.3680.10">
    <property type="entry name" value="TerB-like"/>
    <property type="match status" value="1"/>
</dbReference>
<evidence type="ECO:0000313" key="2">
    <source>
        <dbReference type="EMBL" id="KAA0972573.1"/>
    </source>
</evidence>
<dbReference type="CDD" id="cd07316">
    <property type="entry name" value="terB_like_DjlA"/>
    <property type="match status" value="1"/>
</dbReference>
<organism evidence="2 3">
    <name type="scientific">Aureimonas fodinaquatilis</name>
    <dbReference type="NCBI Taxonomy" id="2565783"/>
    <lineage>
        <taxon>Bacteria</taxon>
        <taxon>Pseudomonadati</taxon>
        <taxon>Pseudomonadota</taxon>
        <taxon>Alphaproteobacteria</taxon>
        <taxon>Hyphomicrobiales</taxon>
        <taxon>Aurantimonadaceae</taxon>
        <taxon>Aureimonas</taxon>
    </lineage>
</organism>
<dbReference type="InterPro" id="IPR029024">
    <property type="entry name" value="TerB-like"/>
</dbReference>
<dbReference type="Gene3D" id="1.10.287.110">
    <property type="entry name" value="DnaJ domain"/>
    <property type="match status" value="1"/>
</dbReference>
<proteinExistence type="predicted"/>
<dbReference type="OrthoDB" id="9782583at2"/>
<dbReference type="PROSITE" id="PS50076">
    <property type="entry name" value="DNAJ_2"/>
    <property type="match status" value="1"/>
</dbReference>
<dbReference type="InterPro" id="IPR001623">
    <property type="entry name" value="DnaJ_domain"/>
</dbReference>
<dbReference type="InterPro" id="IPR007791">
    <property type="entry name" value="DjlA_N"/>
</dbReference>
<dbReference type="InterPro" id="IPR036869">
    <property type="entry name" value="J_dom_sf"/>
</dbReference>
<protein>
    <submittedName>
        <fullName evidence="2">DnaJ family molecular chaperone</fullName>
    </submittedName>
</protein>
<keyword evidence="3" id="KW-1185">Reference proteome</keyword>
<dbReference type="SUPFAM" id="SSF158682">
    <property type="entry name" value="TerB-like"/>
    <property type="match status" value="1"/>
</dbReference>
<dbReference type="SUPFAM" id="SSF46565">
    <property type="entry name" value="Chaperone J-domain"/>
    <property type="match status" value="1"/>
</dbReference>
<dbReference type="SMART" id="SM00271">
    <property type="entry name" value="DnaJ"/>
    <property type="match status" value="1"/>
</dbReference>
<dbReference type="EMBL" id="VTWH01000001">
    <property type="protein sequence ID" value="KAA0972573.1"/>
    <property type="molecule type" value="Genomic_DNA"/>
</dbReference>
<dbReference type="Pfam" id="PF00226">
    <property type="entry name" value="DnaJ"/>
    <property type="match status" value="1"/>
</dbReference>
<dbReference type="Pfam" id="PF05099">
    <property type="entry name" value="TerB"/>
    <property type="match status" value="1"/>
</dbReference>
<dbReference type="AlphaFoldDB" id="A0A5B0E169"/>
<dbReference type="RefSeq" id="WP_149298407.1">
    <property type="nucleotide sequence ID" value="NZ_VTWH01000001.1"/>
</dbReference>
<dbReference type="Proteomes" id="UP000324738">
    <property type="component" value="Unassembled WGS sequence"/>
</dbReference>
<comment type="caution">
    <text evidence="2">The sequence shown here is derived from an EMBL/GenBank/DDBJ whole genome shotgun (WGS) entry which is preliminary data.</text>
</comment>
<evidence type="ECO:0000259" key="1">
    <source>
        <dbReference type="PROSITE" id="PS50076"/>
    </source>
</evidence>
<reference evidence="2 3" key="1">
    <citation type="submission" date="2019-08" db="EMBL/GenBank/DDBJ databases">
        <title>Aureimonas fodiniaquatilis sp. nov., isolated from a coal mine wastewater.</title>
        <authorList>
            <person name="Kim W."/>
        </authorList>
    </citation>
    <scope>NUCLEOTIDE SEQUENCE [LARGE SCALE GENOMIC DNA]</scope>
    <source>
        <strain evidence="2 3">CAU 1482</strain>
    </source>
</reference>
<feature type="domain" description="J" evidence="1">
    <location>
        <begin position="174"/>
        <end position="238"/>
    </location>
</feature>
<dbReference type="CDD" id="cd06257">
    <property type="entry name" value="DnaJ"/>
    <property type="match status" value="1"/>
</dbReference>